<comment type="caution">
    <text evidence="1">The sequence shown here is derived from an EMBL/GenBank/DDBJ whole genome shotgun (WGS) entry which is preliminary data.</text>
</comment>
<proteinExistence type="predicted"/>
<gene>
    <name evidence="1" type="ORF">EH105704_05_00010</name>
</gene>
<evidence type="ECO:0008006" key="3">
    <source>
        <dbReference type="Google" id="ProtNLM"/>
    </source>
</evidence>
<evidence type="ECO:0000313" key="2">
    <source>
        <dbReference type="Proteomes" id="UP000010297"/>
    </source>
</evidence>
<dbReference type="EMBL" id="BAFF01000005">
    <property type="protein sequence ID" value="GAB51995.1"/>
    <property type="molecule type" value="Genomic_DNA"/>
</dbReference>
<protein>
    <recommendedName>
        <fullName evidence="3">Phage tail tape measure protein</fullName>
    </recommendedName>
</protein>
<accession>H5V1Y7</accession>
<name>H5V1Y7_ATLHE</name>
<evidence type="ECO:0000313" key="1">
    <source>
        <dbReference type="EMBL" id="GAB51995.1"/>
    </source>
</evidence>
<organism evidence="1 2">
    <name type="scientific">Atlantibacter hermannii NBRC 105704</name>
    <dbReference type="NCBI Taxonomy" id="1115512"/>
    <lineage>
        <taxon>Bacteria</taxon>
        <taxon>Pseudomonadati</taxon>
        <taxon>Pseudomonadota</taxon>
        <taxon>Gammaproteobacteria</taxon>
        <taxon>Enterobacterales</taxon>
        <taxon>Enterobacteriaceae</taxon>
        <taxon>Atlantibacter</taxon>
    </lineage>
</organism>
<feature type="non-terminal residue" evidence="1">
    <location>
        <position position="289"/>
    </location>
</feature>
<dbReference type="Proteomes" id="UP000010297">
    <property type="component" value="Unassembled WGS sequence"/>
</dbReference>
<sequence length="289" mass="29987">MANNNHNININANISGLADGVNGAERLLDSLANQATDLNGVLGSLGRGISSAGGLSPAFRLLGGSLGVAAAGITALMASAQKASEIDQLAQTARMTSDTLQQLKAEFAATGMEMSNFADMNKDALKNFGAAVRAGGGIADELKKYGLKLEDFTTHIAGTNGGINATISLFYKMREAGASISEISASMEALAGGSSEMISHLQMYQTEQEAMNAVGKQSVSVTEDSIKAFRELGTRLSEFQDASSSALANGLAPFAQKMSDLYDWCKKVKGELAEVSKKMGDPVLGASGM</sequence>
<dbReference type="AlphaFoldDB" id="H5V1Y7"/>
<keyword evidence="2" id="KW-1185">Reference proteome</keyword>
<reference evidence="1 2" key="1">
    <citation type="submission" date="2012-02" db="EMBL/GenBank/DDBJ databases">
        <title>Whole genome shotgun sequence of Escherichia hermannii NBRC 105704.</title>
        <authorList>
            <person name="Yoshida I."/>
            <person name="Hosoyama A."/>
            <person name="Tsuchikane K."/>
            <person name="Katsumata H."/>
            <person name="Yamazaki S."/>
            <person name="Fujita N."/>
        </authorList>
    </citation>
    <scope>NUCLEOTIDE SEQUENCE [LARGE SCALE GENOMIC DNA]</scope>
    <source>
        <strain evidence="1 2">NBRC 105704</strain>
    </source>
</reference>